<sequence>MYDDDVQPVVSLGSVSKYTKVAKFPTRNIKTPIVLVYGGSDSLVDIKVMKRELPAHTIATEIPHYEHLDFLWAREVDTLVFPHVFDALDSFVDAEHSQEEYNNYHSARHASMNAGAQMKSLTYMSEDESNQANTYAEVASATPSNGIISMRSPQHSSSSASAHS</sequence>
<dbReference type="HOGENOM" id="CLU_1619196_0_0_1"/>
<feature type="region of interest" description="Disordered" evidence="1">
    <location>
        <begin position="145"/>
        <end position="164"/>
    </location>
</feature>
<evidence type="ECO:0000313" key="2">
    <source>
        <dbReference type="EMBL" id="EHK99077.1"/>
    </source>
</evidence>
<keyword evidence="3" id="KW-1185">Reference proteome</keyword>
<dbReference type="Gene3D" id="3.40.50.1820">
    <property type="entry name" value="alpha/beta hydrolase"/>
    <property type="match status" value="1"/>
</dbReference>
<evidence type="ECO:0000256" key="1">
    <source>
        <dbReference type="SAM" id="MobiDB-lite"/>
    </source>
</evidence>
<feature type="compositionally biased region" description="Polar residues" evidence="1">
    <location>
        <begin position="145"/>
        <end position="154"/>
    </location>
</feature>
<dbReference type="InParanoid" id="H0EQW8"/>
<comment type="caution">
    <text evidence="2">The sequence shown here is derived from an EMBL/GenBank/DDBJ whole genome shotgun (WGS) entry which is preliminary data.</text>
</comment>
<dbReference type="OrthoDB" id="9974421at2759"/>
<feature type="compositionally biased region" description="Low complexity" evidence="1">
    <location>
        <begin position="155"/>
        <end position="164"/>
    </location>
</feature>
<dbReference type="InterPro" id="IPR029058">
    <property type="entry name" value="AB_hydrolase_fold"/>
</dbReference>
<reference evidence="2 3" key="1">
    <citation type="journal article" date="2012" name="Eukaryot. Cell">
        <title>Genome sequence of the fungus Glarea lozoyensis: the first genome sequence of a species from the Helotiaceae family.</title>
        <authorList>
            <person name="Youssar L."/>
            <person name="Gruening B.A."/>
            <person name="Erxleben A."/>
            <person name="Guenther S."/>
            <person name="Huettel W."/>
        </authorList>
    </citation>
    <scope>NUCLEOTIDE SEQUENCE [LARGE SCALE GENOMIC DNA]</scope>
    <source>
        <strain evidence="3">ATCC 74030 / MF5533</strain>
    </source>
</reference>
<dbReference type="Proteomes" id="UP000005446">
    <property type="component" value="Unassembled WGS sequence"/>
</dbReference>
<organism evidence="2 3">
    <name type="scientific">Glarea lozoyensis (strain ATCC 74030 / MF5533)</name>
    <dbReference type="NCBI Taxonomy" id="1104152"/>
    <lineage>
        <taxon>Eukaryota</taxon>
        <taxon>Fungi</taxon>
        <taxon>Dikarya</taxon>
        <taxon>Ascomycota</taxon>
        <taxon>Pezizomycotina</taxon>
        <taxon>Leotiomycetes</taxon>
        <taxon>Helotiales</taxon>
        <taxon>Helotiaceae</taxon>
        <taxon>Glarea</taxon>
    </lineage>
</organism>
<dbReference type="EMBL" id="AGUE01000129">
    <property type="protein sequence ID" value="EHK99077.1"/>
    <property type="molecule type" value="Genomic_DNA"/>
</dbReference>
<protein>
    <submittedName>
        <fullName evidence="2">Putative lipase C16A3.12c</fullName>
    </submittedName>
</protein>
<name>H0EQW8_GLAL7</name>
<gene>
    <name evidence="2" type="ORF">M7I_5077</name>
</gene>
<accession>H0EQW8</accession>
<evidence type="ECO:0000313" key="3">
    <source>
        <dbReference type="Proteomes" id="UP000005446"/>
    </source>
</evidence>
<dbReference type="SUPFAM" id="SSF53474">
    <property type="entry name" value="alpha/beta-Hydrolases"/>
    <property type="match status" value="1"/>
</dbReference>
<dbReference type="AlphaFoldDB" id="H0EQW8"/>
<proteinExistence type="predicted"/>